<dbReference type="STRING" id="1172194.WQQ_44820"/>
<feature type="transmembrane region" description="Helical" evidence="1">
    <location>
        <begin position="6"/>
        <end position="24"/>
    </location>
</feature>
<feature type="transmembrane region" description="Helical" evidence="1">
    <location>
        <begin position="204"/>
        <end position="222"/>
    </location>
</feature>
<feature type="transmembrane region" description="Helical" evidence="1">
    <location>
        <begin position="89"/>
        <end position="108"/>
    </location>
</feature>
<gene>
    <name evidence="3" type="ORF">WQQ_44820</name>
</gene>
<evidence type="ECO:0000259" key="2">
    <source>
        <dbReference type="Pfam" id="PF01578"/>
    </source>
</evidence>
<feature type="transmembrane region" description="Helical" evidence="1">
    <location>
        <begin position="234"/>
        <end position="253"/>
    </location>
</feature>
<feature type="transmembrane region" description="Helical" evidence="1">
    <location>
        <begin position="31"/>
        <end position="51"/>
    </location>
</feature>
<dbReference type="PATRIC" id="fig|1172194.4.peg.4346"/>
<dbReference type="GO" id="GO:0017004">
    <property type="term" value="P:cytochrome complex assembly"/>
    <property type="evidence" value="ECO:0007669"/>
    <property type="project" value="InterPro"/>
</dbReference>
<protein>
    <recommendedName>
        <fullName evidence="2">Cytochrome c assembly protein domain-containing protein</fullName>
    </recommendedName>
</protein>
<dbReference type="RefSeq" id="WP_007187417.1">
    <property type="nucleotide sequence ID" value="NZ_AKGD01000004.1"/>
</dbReference>
<dbReference type="InterPro" id="IPR002541">
    <property type="entry name" value="Cyt_c_assembly"/>
</dbReference>
<evidence type="ECO:0000256" key="1">
    <source>
        <dbReference type="SAM" id="Phobius"/>
    </source>
</evidence>
<keyword evidence="4" id="KW-1185">Reference proteome</keyword>
<dbReference type="AlphaFoldDB" id="I7Z8R9"/>
<dbReference type="PANTHER" id="PTHR38034:SF1">
    <property type="entry name" value="INNER MEMBRANE PROTEIN YPJD"/>
    <property type="match status" value="1"/>
</dbReference>
<dbReference type="InterPro" id="IPR052372">
    <property type="entry name" value="YpjD/HemX"/>
</dbReference>
<feature type="domain" description="Cytochrome c assembly protein" evidence="2">
    <location>
        <begin position="59"/>
        <end position="255"/>
    </location>
</feature>
<keyword evidence="1" id="KW-1133">Transmembrane helix</keyword>
<keyword evidence="1" id="KW-0812">Transmembrane</keyword>
<sequence>MSNPNLLVAIAALVSYAVAGVLAWRNRAELPWVALAAIALHAGSLFAQLFQDGSLRIGVTEALSLFAWQSASLLWMFSWREPVSINGVVVYPLAGAFAVWAALFPAPITDVDPLKWQVGLHILISLLSAGVLTLAAVQAVALAIQDRLLHQHAVASLSRLPPLQLMERLLFQMVAIGFVLLSLTLLSGFWFIDNWLAQHLAHKTVLSIVAWLVFGVLLWGRWKYGWRGRIAIRWALSGYGILLLAYFGTKLILELVLQKHWVP</sequence>
<evidence type="ECO:0000313" key="3">
    <source>
        <dbReference type="EMBL" id="EIT68047.1"/>
    </source>
</evidence>
<dbReference type="Pfam" id="PF01578">
    <property type="entry name" value="Cytochrom_C_asm"/>
    <property type="match status" value="1"/>
</dbReference>
<name>I7Z8R9_9GAMM</name>
<feature type="transmembrane region" description="Helical" evidence="1">
    <location>
        <begin position="120"/>
        <end position="144"/>
    </location>
</feature>
<dbReference type="Proteomes" id="UP000003704">
    <property type="component" value="Unassembled WGS sequence"/>
</dbReference>
<keyword evidence="1" id="KW-0472">Membrane</keyword>
<dbReference type="PANTHER" id="PTHR38034">
    <property type="entry name" value="INNER MEMBRANE PROTEIN YPJD"/>
    <property type="match status" value="1"/>
</dbReference>
<comment type="caution">
    <text evidence="3">The sequence shown here is derived from an EMBL/GenBank/DDBJ whole genome shotgun (WGS) entry which is preliminary data.</text>
</comment>
<evidence type="ECO:0000313" key="4">
    <source>
        <dbReference type="Proteomes" id="UP000003704"/>
    </source>
</evidence>
<dbReference type="GO" id="GO:0020037">
    <property type="term" value="F:heme binding"/>
    <property type="evidence" value="ECO:0007669"/>
    <property type="project" value="InterPro"/>
</dbReference>
<dbReference type="GO" id="GO:0005886">
    <property type="term" value="C:plasma membrane"/>
    <property type="evidence" value="ECO:0007669"/>
    <property type="project" value="TreeGrafter"/>
</dbReference>
<organism evidence="3 4">
    <name type="scientific">Hydrocarboniphaga effusa AP103</name>
    <dbReference type="NCBI Taxonomy" id="1172194"/>
    <lineage>
        <taxon>Bacteria</taxon>
        <taxon>Pseudomonadati</taxon>
        <taxon>Pseudomonadota</taxon>
        <taxon>Gammaproteobacteria</taxon>
        <taxon>Nevskiales</taxon>
        <taxon>Nevskiaceae</taxon>
        <taxon>Hydrocarboniphaga</taxon>
    </lineage>
</organism>
<reference evidence="3 4" key="1">
    <citation type="journal article" date="2012" name="J. Bacteriol.">
        <title>Genome Sequence of n-Alkane-Degrading Hydrocarboniphaga effusa Strain AP103T (ATCC BAA-332T).</title>
        <authorList>
            <person name="Chang H.K."/>
            <person name="Zylstra G.J."/>
            <person name="Chae J.C."/>
        </authorList>
    </citation>
    <scope>NUCLEOTIDE SEQUENCE [LARGE SCALE GENOMIC DNA]</scope>
    <source>
        <strain evidence="3 4">AP103</strain>
    </source>
</reference>
<feature type="transmembrane region" description="Helical" evidence="1">
    <location>
        <begin position="57"/>
        <end position="77"/>
    </location>
</feature>
<feature type="transmembrane region" description="Helical" evidence="1">
    <location>
        <begin position="169"/>
        <end position="192"/>
    </location>
</feature>
<proteinExistence type="predicted"/>
<accession>I7Z8R9</accession>
<dbReference type="EMBL" id="AKGD01000004">
    <property type="protein sequence ID" value="EIT68047.1"/>
    <property type="molecule type" value="Genomic_DNA"/>
</dbReference>
<dbReference type="OrthoDB" id="9780793at2"/>